<proteinExistence type="predicted"/>
<dbReference type="EMBL" id="HBGF01049767">
    <property type="protein sequence ID" value="CAD9151914.1"/>
    <property type="molecule type" value="Transcribed_RNA"/>
</dbReference>
<gene>
    <name evidence="1" type="ORF">NDES1114_LOCUS33309</name>
</gene>
<organism evidence="1">
    <name type="scientific">Neobodo designis</name>
    <name type="common">Flagellated protozoan</name>
    <name type="synonym">Bodo designis</name>
    <dbReference type="NCBI Taxonomy" id="312471"/>
    <lineage>
        <taxon>Eukaryota</taxon>
        <taxon>Discoba</taxon>
        <taxon>Euglenozoa</taxon>
        <taxon>Kinetoplastea</taxon>
        <taxon>Metakinetoplastina</taxon>
        <taxon>Neobodonida</taxon>
        <taxon>Neobodo</taxon>
    </lineage>
</organism>
<protein>
    <submittedName>
        <fullName evidence="1">Uncharacterized protein</fullName>
    </submittedName>
</protein>
<sequence length="342" mass="36957">METPGPMTSGAAALRHALVHVILTMEAGIEADRQGRTADAVALLRSACNMADAIVPALPSAHATVVNRRSVAARSRLAAAQATLAAAEDDEADAIDGATLQLGPIETFSAKPASRYVEPPASALRRPFWLLQQLSASIQGTGWLTPTLRVDKTIWLQDGGASVLSFLADKTRFLEALCRALEPVAAMTVSQPGFVEELDRCVVAAAKAARAFEEVASQEDGRVEQLGRLERGMRSLLSKSRGVLKTWNMQQESSQGTYVAWAFRLCNAGAGVERLLLDAHAAQDATSRRETSWDDAIDRIHRLSSVLLRGPCRFLLEDALLLADRAVSERKSTISRPNVHWV</sequence>
<dbReference type="AlphaFoldDB" id="A0A7S1QZ22"/>
<name>A0A7S1QZ22_NEODS</name>
<accession>A0A7S1QZ22</accession>
<reference evidence="1" key="1">
    <citation type="submission" date="2021-01" db="EMBL/GenBank/DDBJ databases">
        <authorList>
            <person name="Corre E."/>
            <person name="Pelletier E."/>
            <person name="Niang G."/>
            <person name="Scheremetjew M."/>
            <person name="Finn R."/>
            <person name="Kale V."/>
            <person name="Holt S."/>
            <person name="Cochrane G."/>
            <person name="Meng A."/>
            <person name="Brown T."/>
            <person name="Cohen L."/>
        </authorList>
    </citation>
    <scope>NUCLEOTIDE SEQUENCE</scope>
    <source>
        <strain evidence="1">CCAP 1951/1</strain>
    </source>
</reference>
<evidence type="ECO:0000313" key="1">
    <source>
        <dbReference type="EMBL" id="CAD9151914.1"/>
    </source>
</evidence>